<comment type="subunit">
    <text evidence="5">Associates with stalled 50S ribosomal subunits. Binds to RqcH, 23S rRNA and the P-site tRNA. Does not require RqcH for association with 50S subunits.</text>
</comment>
<evidence type="ECO:0000259" key="6">
    <source>
        <dbReference type="SMART" id="SM00363"/>
    </source>
</evidence>
<keyword evidence="8" id="KW-1185">Reference proteome</keyword>
<dbReference type="OrthoDB" id="9805210at2"/>
<keyword evidence="1 5" id="KW-0820">tRNA-binding</keyword>
<evidence type="ECO:0000256" key="2">
    <source>
        <dbReference type="ARBA" id="ARBA00022730"/>
    </source>
</evidence>
<evidence type="ECO:0000256" key="4">
    <source>
        <dbReference type="ARBA" id="ARBA00022917"/>
    </source>
</evidence>
<dbReference type="InterPro" id="IPR002942">
    <property type="entry name" value="S4_RNA-bd"/>
</dbReference>
<dbReference type="RefSeq" id="WP_017866897.1">
    <property type="nucleotide sequence ID" value="NZ_BJYB01000022.1"/>
</dbReference>
<keyword evidence="4 5" id="KW-0648">Protein biosynthesis</keyword>
<dbReference type="GO" id="GO:0019843">
    <property type="term" value="F:rRNA binding"/>
    <property type="evidence" value="ECO:0007669"/>
    <property type="project" value="UniProtKB-UniRule"/>
</dbReference>
<feature type="domain" description="RNA-binding S4" evidence="6">
    <location>
        <begin position="1"/>
        <end position="64"/>
    </location>
</feature>
<dbReference type="PIRSF" id="PIRSF038881">
    <property type="entry name" value="RNAbp_HP1423"/>
    <property type="match status" value="1"/>
</dbReference>
<comment type="caution">
    <text evidence="7">The sequence shown here is derived from an EMBL/GenBank/DDBJ whole genome shotgun (WGS) entry which is preliminary data.</text>
</comment>
<gene>
    <name evidence="5" type="primary">rqcP</name>
    <name evidence="7" type="ORF">IV66_GL000428</name>
</gene>
<evidence type="ECO:0000313" key="7">
    <source>
        <dbReference type="EMBL" id="KRN97507.1"/>
    </source>
</evidence>
<dbReference type="Gene3D" id="3.10.290.10">
    <property type="entry name" value="RNA-binding S4 domain"/>
    <property type="match status" value="1"/>
</dbReference>
<dbReference type="InterPro" id="IPR025490">
    <property type="entry name" value="RqcP"/>
</dbReference>
<dbReference type="Pfam" id="PF01479">
    <property type="entry name" value="S4"/>
    <property type="match status" value="1"/>
</dbReference>
<dbReference type="STRING" id="449659.IV66_GL000428"/>
<dbReference type="HAMAP" id="MF_00871">
    <property type="entry name" value="RqcP"/>
    <property type="match status" value="1"/>
</dbReference>
<dbReference type="GO" id="GO:0072344">
    <property type="term" value="P:rescue of stalled ribosome"/>
    <property type="evidence" value="ECO:0007669"/>
    <property type="project" value="UniProtKB-UniRule"/>
</dbReference>
<dbReference type="CDD" id="cd00165">
    <property type="entry name" value="S4"/>
    <property type="match status" value="1"/>
</dbReference>
<proteinExistence type="inferred from homology"/>
<dbReference type="SUPFAM" id="SSF55174">
    <property type="entry name" value="Alpha-L RNA-binding motif"/>
    <property type="match status" value="1"/>
</dbReference>
<dbReference type="PROSITE" id="PS50889">
    <property type="entry name" value="S4"/>
    <property type="match status" value="1"/>
</dbReference>
<reference evidence="7 8" key="1">
    <citation type="journal article" date="2015" name="Genome Announc.">
        <title>Expanding the biotechnology potential of lactobacilli through comparative genomics of 213 strains and associated genera.</title>
        <authorList>
            <person name="Sun Z."/>
            <person name="Harris H.M."/>
            <person name="McCann A."/>
            <person name="Guo C."/>
            <person name="Argimon S."/>
            <person name="Zhang W."/>
            <person name="Yang X."/>
            <person name="Jeffery I.B."/>
            <person name="Cooney J.C."/>
            <person name="Kagawa T.F."/>
            <person name="Liu W."/>
            <person name="Song Y."/>
            <person name="Salvetti E."/>
            <person name="Wrobel A."/>
            <person name="Rasinkangas P."/>
            <person name="Parkhill J."/>
            <person name="Rea M.C."/>
            <person name="O'Sullivan O."/>
            <person name="Ritari J."/>
            <person name="Douillard F.P."/>
            <person name="Paul Ross R."/>
            <person name="Yang R."/>
            <person name="Briner A.E."/>
            <person name="Felis G.E."/>
            <person name="de Vos W.M."/>
            <person name="Barrangou R."/>
            <person name="Klaenhammer T.R."/>
            <person name="Caufield P.W."/>
            <person name="Cui Y."/>
            <person name="Zhang H."/>
            <person name="O'Toole P.W."/>
        </authorList>
    </citation>
    <scope>NUCLEOTIDE SEQUENCE [LARGE SCALE GENOMIC DNA]</scope>
    <source>
        <strain evidence="7 8">NBRC 103219</strain>
    </source>
</reference>
<dbReference type="SMART" id="SM00363">
    <property type="entry name" value="S4"/>
    <property type="match status" value="1"/>
</dbReference>
<dbReference type="AlphaFoldDB" id="A0A0R2L737"/>
<dbReference type="PATRIC" id="fig|449659.4.peg.429"/>
<comment type="similarity">
    <text evidence="5">Belongs to the RqcP family.</text>
</comment>
<evidence type="ECO:0000256" key="5">
    <source>
        <dbReference type="HAMAP-Rule" id="MF_00871"/>
    </source>
</evidence>
<keyword evidence="7" id="KW-0346">Stress response</keyword>
<comment type="function">
    <text evidence="5">Key component of the ribosome quality control system (RQC), a ribosome-associated complex that mediates the extraction of incompletely synthesized nascent chains from stalled ribosomes and their subsequent degradation. RqcH recruits Ala-charged tRNA, and with RqcP directs the elongation of stalled nascent chains on 50S ribosomal subunits, leading to non-templated C-terminal alanine extensions (Ala tail). The Ala tail promotes nascent chain degradation. RqcP is associated with the translocation-like movement of the peptidyl-tRNA from the A-site into the P-site.</text>
</comment>
<name>A0A0R2L737_9LACO</name>
<accession>A0A0R2L737</accession>
<evidence type="ECO:0000313" key="8">
    <source>
        <dbReference type="Proteomes" id="UP000051886"/>
    </source>
</evidence>
<sequence length="89" mass="10358">MRLDKFLKVARIIKRRPVAKEISDQKRITINDKVAKSSTDVAISDTLVINFGNKTLTIKVRDLKDTTKKGEAEELYEIISEDYKRDYRI</sequence>
<protein>
    <recommendedName>
        <fullName evidence="5">RQC P-site tRNA stabilizing factor</fullName>
        <shortName evidence="5">RqcP</shortName>
    </recommendedName>
    <alternativeName>
        <fullName evidence="5">Ribosome-associated protein quality control protein P</fullName>
    </alternativeName>
</protein>
<organism evidence="7 8">
    <name type="scientific">Ligilactobacillus pobuzihii</name>
    <dbReference type="NCBI Taxonomy" id="449659"/>
    <lineage>
        <taxon>Bacteria</taxon>
        <taxon>Bacillati</taxon>
        <taxon>Bacillota</taxon>
        <taxon>Bacilli</taxon>
        <taxon>Lactobacillales</taxon>
        <taxon>Lactobacillaceae</taxon>
        <taxon>Ligilactobacillus</taxon>
    </lineage>
</organism>
<keyword evidence="3 5" id="KW-0694">RNA-binding</keyword>
<evidence type="ECO:0000256" key="3">
    <source>
        <dbReference type="ARBA" id="ARBA00022884"/>
    </source>
</evidence>
<dbReference type="InterPro" id="IPR036986">
    <property type="entry name" value="S4_RNA-bd_sf"/>
</dbReference>
<dbReference type="Proteomes" id="UP000051886">
    <property type="component" value="Unassembled WGS sequence"/>
</dbReference>
<dbReference type="EMBL" id="JQCN01000060">
    <property type="protein sequence ID" value="KRN97507.1"/>
    <property type="molecule type" value="Genomic_DNA"/>
</dbReference>
<dbReference type="GO" id="GO:0043023">
    <property type="term" value="F:ribosomal large subunit binding"/>
    <property type="evidence" value="ECO:0007669"/>
    <property type="project" value="UniProtKB-UniRule"/>
</dbReference>
<keyword evidence="2 5" id="KW-0699">rRNA-binding</keyword>
<dbReference type="GO" id="GO:0000049">
    <property type="term" value="F:tRNA binding"/>
    <property type="evidence" value="ECO:0007669"/>
    <property type="project" value="UniProtKB-UniRule"/>
</dbReference>
<evidence type="ECO:0000256" key="1">
    <source>
        <dbReference type="ARBA" id="ARBA00022555"/>
    </source>
</evidence>